<dbReference type="Gene3D" id="3.90.550.10">
    <property type="entry name" value="Spore Coat Polysaccharide Biosynthesis Protein SpsA, Chain A"/>
    <property type="match status" value="1"/>
</dbReference>
<keyword evidence="4" id="KW-0333">Golgi apparatus</keyword>
<reference evidence="6" key="1">
    <citation type="submission" date="2020-01" db="EMBL/GenBank/DDBJ databases">
        <title>Genome sequence of Kobresia littledalei, the first chromosome-level genome in the family Cyperaceae.</title>
        <authorList>
            <person name="Qu G."/>
        </authorList>
    </citation>
    <scope>NUCLEOTIDE SEQUENCE</scope>
    <source>
        <strain evidence="6">C.B.Clarke</strain>
        <tissue evidence="6">Leaf</tissue>
    </source>
</reference>
<dbReference type="PANTHER" id="PTHR32116:SF12">
    <property type="entry name" value="GALACTURONOSYLTRANSFERASE 7-RELATED"/>
    <property type="match status" value="1"/>
</dbReference>
<dbReference type="GO" id="GO:0045489">
    <property type="term" value="P:pectin biosynthetic process"/>
    <property type="evidence" value="ECO:0007669"/>
    <property type="project" value="UniProtKB-UniPathway"/>
</dbReference>
<comment type="pathway">
    <text evidence="1 4">Glycan metabolism; pectin biosynthesis.</text>
</comment>
<evidence type="ECO:0000256" key="5">
    <source>
        <dbReference type="SAM" id="Coils"/>
    </source>
</evidence>
<dbReference type="InterPro" id="IPR002495">
    <property type="entry name" value="Glyco_trans_8"/>
</dbReference>
<comment type="caution">
    <text evidence="6">The sequence shown here is derived from an EMBL/GenBank/DDBJ whole genome shotgun (WGS) entry which is preliminary data.</text>
</comment>
<dbReference type="Pfam" id="PF01501">
    <property type="entry name" value="Glyco_transf_8"/>
    <property type="match status" value="1"/>
</dbReference>
<proteinExistence type="inferred from homology"/>
<keyword evidence="5" id="KW-0175">Coiled coil</keyword>
<dbReference type="GO" id="GO:0000139">
    <property type="term" value="C:Golgi membrane"/>
    <property type="evidence" value="ECO:0007669"/>
    <property type="project" value="UniProtKB-SubCell"/>
</dbReference>
<dbReference type="EMBL" id="SWLB01000026">
    <property type="protein sequence ID" value="KAF3321885.1"/>
    <property type="molecule type" value="Genomic_DNA"/>
</dbReference>
<comment type="subcellular location">
    <subcellularLocation>
        <location evidence="4">Golgi apparatus membrane</location>
        <topology evidence="4">Single-pass type II membrane protein</topology>
    </subcellularLocation>
</comment>
<evidence type="ECO:0000313" key="6">
    <source>
        <dbReference type="EMBL" id="KAF3321885.1"/>
    </source>
</evidence>
<feature type="coiled-coil region" evidence="5">
    <location>
        <begin position="106"/>
        <end position="133"/>
    </location>
</feature>
<dbReference type="OrthoDB" id="411524at2759"/>
<dbReference type="UniPathway" id="UPA00845"/>
<name>A0A833VDT5_9POAL</name>
<dbReference type="EC" id="2.4.1.-" evidence="4"/>
<keyword evidence="6" id="KW-0808">Transferase</keyword>
<evidence type="ECO:0000256" key="3">
    <source>
        <dbReference type="ARBA" id="ARBA00022676"/>
    </source>
</evidence>
<evidence type="ECO:0000256" key="1">
    <source>
        <dbReference type="ARBA" id="ARBA00004877"/>
    </source>
</evidence>
<keyword evidence="3 4" id="KW-0328">Glycosyltransferase</keyword>
<dbReference type="Pfam" id="PF25557">
    <property type="entry name" value="GAUT_1"/>
    <property type="match status" value="1"/>
</dbReference>
<sequence>MLLFWFPPMKLKRDNLLWERPLSKIHTVTSEELLFQNKTGTERNENGMYQQNVPSSDENVKCYQVEFGSYCIWSEESKKIMNDSTVKRIKDQLFVARAYYPTIFKLQEMSKLALEMKQRIQDYEQMLSKVTSDPDLPKFVGEMIVKMDETIAKAKSCNVDCLNVDKKLRQLLDMTEEEAHFHMKQSAFLYQVNIQTLPKSRHCLAMKLTIEFFNSLSEDLLVLDSDKLEDPELRHYVVFSRNVISTSVTVNSTVMNSKDPEDIVFHLVTDQQNFYAFKSWFSRKSYKGASFHILNIEDFQSVSTNSNLGAQKLSSSEEYRISFSRNIKNTQVETTEYLSVFGHSHFALPDLLKNISKVVVLDDDVVVQKDLSSLWNFDLGGKVIGAVQFCEVRLGQIKEYVGEFSYDANSCAWMSGVNIVDLEKWRELDIGSIYHGLLQRFEGVNEESWRIGTLRASLLAFQDLVQPLPIEWIQSGLGHNYRITHGRIRKSMALHFNGNRKPWLHLSIPRYKKYWRKYFPRDEPYMAECNINP</sequence>
<protein>
    <recommendedName>
        <fullName evidence="4">Hexosyltransferase</fullName>
        <ecNumber evidence="4">2.4.1.-</ecNumber>
    </recommendedName>
</protein>
<dbReference type="GO" id="GO:0047262">
    <property type="term" value="F:polygalacturonate 4-alpha-galacturonosyltransferase activity"/>
    <property type="evidence" value="ECO:0007669"/>
    <property type="project" value="InterPro"/>
</dbReference>
<dbReference type="AlphaFoldDB" id="A0A833VDT5"/>
<organism evidence="6 7">
    <name type="scientific">Carex littledalei</name>
    <dbReference type="NCBI Taxonomy" id="544730"/>
    <lineage>
        <taxon>Eukaryota</taxon>
        <taxon>Viridiplantae</taxon>
        <taxon>Streptophyta</taxon>
        <taxon>Embryophyta</taxon>
        <taxon>Tracheophyta</taxon>
        <taxon>Spermatophyta</taxon>
        <taxon>Magnoliopsida</taxon>
        <taxon>Liliopsida</taxon>
        <taxon>Poales</taxon>
        <taxon>Cyperaceae</taxon>
        <taxon>Cyperoideae</taxon>
        <taxon>Cariceae</taxon>
        <taxon>Carex</taxon>
        <taxon>Carex subgen. Euthyceras</taxon>
    </lineage>
</organism>
<evidence type="ECO:0000256" key="4">
    <source>
        <dbReference type="RuleBase" id="RU362027"/>
    </source>
</evidence>
<comment type="similarity">
    <text evidence="2 4">Belongs to the glycosyltransferase 8 family.</text>
</comment>
<dbReference type="InterPro" id="IPR029044">
    <property type="entry name" value="Nucleotide-diphossugar_trans"/>
</dbReference>
<keyword evidence="7" id="KW-1185">Reference proteome</keyword>
<keyword evidence="4" id="KW-0961">Cell wall biogenesis/degradation</keyword>
<evidence type="ECO:0000313" key="7">
    <source>
        <dbReference type="Proteomes" id="UP000623129"/>
    </source>
</evidence>
<evidence type="ECO:0000256" key="2">
    <source>
        <dbReference type="ARBA" id="ARBA00006351"/>
    </source>
</evidence>
<dbReference type="InterPro" id="IPR029993">
    <property type="entry name" value="GAUT"/>
</dbReference>
<dbReference type="GO" id="GO:0071555">
    <property type="term" value="P:cell wall organization"/>
    <property type="evidence" value="ECO:0007669"/>
    <property type="project" value="UniProtKB-KW"/>
</dbReference>
<gene>
    <name evidence="6" type="ORF">FCM35_KLT14101</name>
</gene>
<accession>A0A833VDT5</accession>
<dbReference type="SUPFAM" id="SSF53448">
    <property type="entry name" value="Nucleotide-diphospho-sugar transferases"/>
    <property type="match status" value="1"/>
</dbReference>
<dbReference type="Proteomes" id="UP000623129">
    <property type="component" value="Unassembled WGS sequence"/>
</dbReference>
<dbReference type="PANTHER" id="PTHR32116">
    <property type="entry name" value="GALACTURONOSYLTRANSFERASE 4-RELATED"/>
    <property type="match status" value="1"/>
</dbReference>